<evidence type="ECO:0000259" key="2">
    <source>
        <dbReference type="Pfam" id="PF17289"/>
    </source>
</evidence>
<dbReference type="AlphaFoldDB" id="Q096K1"/>
<dbReference type="HOGENOM" id="CLU_034922_0_0_7"/>
<reference evidence="4 6" key="1">
    <citation type="submission" date="2006-04" db="EMBL/GenBank/DDBJ databases">
        <authorList>
            <person name="Nierman W.C."/>
        </authorList>
    </citation>
    <scope>NUCLEOTIDE SEQUENCE [LARGE SCALE GENOMIC DNA]</scope>
    <source>
        <strain evidence="4 6">DW4/3-1</strain>
    </source>
</reference>
<evidence type="ECO:0000313" key="3">
    <source>
        <dbReference type="EMBL" id="ADO68709.1"/>
    </source>
</evidence>
<dbReference type="OrthoDB" id="4519042at2"/>
<name>Q096K1_STIAD</name>
<dbReference type="EMBL" id="AAMD01000029">
    <property type="protein sequence ID" value="EAU67664.1"/>
    <property type="molecule type" value="Genomic_DNA"/>
</dbReference>
<keyword evidence="5" id="KW-1185">Reference proteome</keyword>
<dbReference type="InterPro" id="IPR035421">
    <property type="entry name" value="Terminase_6C"/>
</dbReference>
<evidence type="ECO:0000256" key="1">
    <source>
        <dbReference type="ARBA" id="ARBA00022612"/>
    </source>
</evidence>
<dbReference type="EMBL" id="CP002271">
    <property type="protein sequence ID" value="ADO68709.1"/>
    <property type="molecule type" value="Genomic_DNA"/>
</dbReference>
<dbReference type="Pfam" id="PF17289">
    <property type="entry name" value="Terminase_6C"/>
    <property type="match status" value="1"/>
</dbReference>
<dbReference type="STRING" id="378806.STAUR_0905"/>
<organism evidence="4 6">
    <name type="scientific">Stigmatella aurantiaca (strain DW4/3-1)</name>
    <dbReference type="NCBI Taxonomy" id="378806"/>
    <lineage>
        <taxon>Bacteria</taxon>
        <taxon>Pseudomonadati</taxon>
        <taxon>Myxococcota</taxon>
        <taxon>Myxococcia</taxon>
        <taxon>Myxococcales</taxon>
        <taxon>Cystobacterineae</taxon>
        <taxon>Archangiaceae</taxon>
        <taxon>Stigmatella</taxon>
    </lineage>
</organism>
<dbReference type="Proteomes" id="UP000032702">
    <property type="component" value="Unassembled WGS sequence"/>
</dbReference>
<feature type="domain" description="Terminase large subunit gp17-like C-terminal" evidence="2">
    <location>
        <begin position="307"/>
        <end position="461"/>
    </location>
</feature>
<protein>
    <submittedName>
        <fullName evidence="4">ATP/GTP-binding site motif A</fullName>
    </submittedName>
    <submittedName>
        <fullName evidence="3">Large terminase</fullName>
    </submittedName>
</protein>
<dbReference type="Proteomes" id="UP000001351">
    <property type="component" value="Chromosome"/>
</dbReference>
<dbReference type="InterPro" id="IPR027417">
    <property type="entry name" value="P-loop_NTPase"/>
</dbReference>
<dbReference type="Gene3D" id="3.40.50.300">
    <property type="entry name" value="P-loop containing nucleotide triphosphate hydrolases"/>
    <property type="match status" value="1"/>
</dbReference>
<accession>Q096K1</accession>
<gene>
    <name evidence="3" type="ordered locus">STAUR_0905</name>
    <name evidence="4" type="ORF">STIAU_0607</name>
</gene>
<evidence type="ECO:0000313" key="4">
    <source>
        <dbReference type="EMBL" id="EAU67664.1"/>
    </source>
</evidence>
<dbReference type="KEGG" id="sur:STAUR_0905"/>
<dbReference type="Pfam" id="PF03237">
    <property type="entry name" value="Terminase_6N"/>
    <property type="match status" value="1"/>
</dbReference>
<reference evidence="3 5" key="2">
    <citation type="journal article" date="2011" name="Mol. Biol. Evol.">
        <title>Comparative genomic analysis of fruiting body formation in Myxococcales.</title>
        <authorList>
            <person name="Huntley S."/>
            <person name="Hamann N."/>
            <person name="Wegener-Feldbrugge S."/>
            <person name="Treuner-Lange A."/>
            <person name="Kube M."/>
            <person name="Reinhardt R."/>
            <person name="Klages S."/>
            <person name="Muller R."/>
            <person name="Ronning C.M."/>
            <person name="Nierman W.C."/>
            <person name="Sogaard-Andersen L."/>
        </authorList>
    </citation>
    <scope>NUCLEOTIDE SEQUENCE [LARGE SCALE GENOMIC DNA]</scope>
    <source>
        <strain evidence="3 5">DW4/3-1</strain>
    </source>
</reference>
<keyword evidence="1" id="KW-1188">Viral release from host cell</keyword>
<evidence type="ECO:0000313" key="6">
    <source>
        <dbReference type="Proteomes" id="UP000032702"/>
    </source>
</evidence>
<dbReference type="RefSeq" id="WP_002612804.1">
    <property type="nucleotide sequence ID" value="NC_014623.1"/>
</dbReference>
<evidence type="ECO:0000313" key="5">
    <source>
        <dbReference type="Proteomes" id="UP000001351"/>
    </source>
</evidence>
<sequence length="472" mass="51384">MRSGLTRGSQWAKFAEGLAPYESPASRMVSAAGSRAQLAKLFGGLEDKEVELLVFDLDFWARREQVPPDKFSTCFVMAGRGFGKTWCGARWVIKKAWQAKSVGALIGPTAADVRDTMIRGASGILALSPPGFTPRYEPSKRRVTWPNGVYAICYSADKPDRLRGPNAGWGWGDEPASWKHDMAAVDQLPLVLRIGTREHPPQLLLTGTPRPLKKIEDLLFTNAETQQLKPGVVLRTGSSLSNAANLAPSAIANMRALANTRWGQQEVLGRLLFDVPGAIFGSARWGRVHAEPHEYAQQLDRRIVSVDPSPTSETGSDETGIIVQGCKSSVLYGADGISLKRVSVLADLSRRASPREWATTAIRAYLEWGCDALVVEVNTGGEMVETLISTVAAEMGVSVNVKPVRATSAKSKRAEPVSALAEAGRIEFVGTFQKLEQQLSKFTGVNGRRDDRADAFCWGVHDLVFAEQFFAV</sequence>
<dbReference type="eggNOG" id="COG5323">
    <property type="taxonomic scope" value="Bacteria"/>
</dbReference>
<dbReference type="Gene3D" id="3.30.420.240">
    <property type="match status" value="1"/>
</dbReference>
<dbReference type="PATRIC" id="fig|378806.16.peg.6914"/>
<proteinExistence type="predicted"/>